<accession>A0ABP8QTU6</accession>
<dbReference type="InterPro" id="IPR050902">
    <property type="entry name" value="ABC_Transporter_SBP"/>
</dbReference>
<dbReference type="InterPro" id="IPR002491">
    <property type="entry name" value="ABC_transptr_periplasmic_BD"/>
</dbReference>
<keyword evidence="1" id="KW-0732">Signal</keyword>
<dbReference type="Pfam" id="PF01497">
    <property type="entry name" value="Peripla_BP_2"/>
    <property type="match status" value="1"/>
</dbReference>
<evidence type="ECO:0000313" key="4">
    <source>
        <dbReference type="Proteomes" id="UP001501243"/>
    </source>
</evidence>
<dbReference type="SUPFAM" id="SSF53807">
    <property type="entry name" value="Helical backbone' metal receptor"/>
    <property type="match status" value="1"/>
</dbReference>
<dbReference type="RefSeq" id="WP_208132833.1">
    <property type="nucleotide sequence ID" value="NZ_BAABGQ010000012.1"/>
</dbReference>
<feature type="domain" description="Fe/B12 periplasmic-binding" evidence="2">
    <location>
        <begin position="48"/>
        <end position="295"/>
    </location>
</feature>
<dbReference type="PROSITE" id="PS50983">
    <property type="entry name" value="FE_B12_PBP"/>
    <property type="match status" value="1"/>
</dbReference>
<evidence type="ECO:0000313" key="3">
    <source>
        <dbReference type="EMBL" id="GAA4507664.1"/>
    </source>
</evidence>
<gene>
    <name evidence="3" type="ORF">GCM10023172_38620</name>
</gene>
<protein>
    <recommendedName>
        <fullName evidence="2">Fe/B12 periplasmic-binding domain-containing protein</fullName>
    </recommendedName>
</protein>
<dbReference type="NCBIfam" id="NF038402">
    <property type="entry name" value="TroA_like"/>
    <property type="match status" value="1"/>
</dbReference>
<comment type="caution">
    <text evidence="3">The sequence shown here is derived from an EMBL/GenBank/DDBJ whole genome shotgun (WGS) entry which is preliminary data.</text>
</comment>
<organism evidence="3 4">
    <name type="scientific">Hymenobacter ginsengisoli</name>
    <dbReference type="NCBI Taxonomy" id="1051626"/>
    <lineage>
        <taxon>Bacteria</taxon>
        <taxon>Pseudomonadati</taxon>
        <taxon>Bacteroidota</taxon>
        <taxon>Cytophagia</taxon>
        <taxon>Cytophagales</taxon>
        <taxon>Hymenobacteraceae</taxon>
        <taxon>Hymenobacter</taxon>
    </lineage>
</organism>
<dbReference type="PANTHER" id="PTHR30535:SF34">
    <property type="entry name" value="MOLYBDATE-BINDING PROTEIN MOLA"/>
    <property type="match status" value="1"/>
</dbReference>
<keyword evidence="4" id="KW-1185">Reference proteome</keyword>
<dbReference type="Proteomes" id="UP001501243">
    <property type="component" value="Unassembled WGS sequence"/>
</dbReference>
<proteinExistence type="predicted"/>
<dbReference type="Gene3D" id="3.40.50.1980">
    <property type="entry name" value="Nitrogenase molybdenum iron protein domain"/>
    <property type="match status" value="2"/>
</dbReference>
<reference evidence="4" key="1">
    <citation type="journal article" date="2019" name="Int. J. Syst. Evol. Microbiol.">
        <title>The Global Catalogue of Microorganisms (GCM) 10K type strain sequencing project: providing services to taxonomists for standard genome sequencing and annotation.</title>
        <authorList>
            <consortium name="The Broad Institute Genomics Platform"/>
            <consortium name="The Broad Institute Genome Sequencing Center for Infectious Disease"/>
            <person name="Wu L."/>
            <person name="Ma J."/>
        </authorList>
    </citation>
    <scope>NUCLEOTIDE SEQUENCE [LARGE SCALE GENOMIC DNA]</scope>
    <source>
        <strain evidence="4">JCM 17841</strain>
    </source>
</reference>
<evidence type="ECO:0000256" key="1">
    <source>
        <dbReference type="ARBA" id="ARBA00022729"/>
    </source>
</evidence>
<dbReference type="PROSITE" id="PS51257">
    <property type="entry name" value="PROKAR_LIPOPROTEIN"/>
    <property type="match status" value="1"/>
</dbReference>
<dbReference type="InterPro" id="IPR054828">
    <property type="entry name" value="Vit_B12_bind_prot"/>
</dbReference>
<name>A0ABP8QTU6_9BACT</name>
<dbReference type="EMBL" id="BAABGQ010000012">
    <property type="protein sequence ID" value="GAA4507664.1"/>
    <property type="molecule type" value="Genomic_DNA"/>
</dbReference>
<evidence type="ECO:0000259" key="2">
    <source>
        <dbReference type="PROSITE" id="PS50983"/>
    </source>
</evidence>
<dbReference type="PANTHER" id="PTHR30535">
    <property type="entry name" value="VITAMIN B12-BINDING PROTEIN"/>
    <property type="match status" value="1"/>
</dbReference>
<sequence>MRVSLYLPLGLLGLLACQPENKPTTAPATMQVHDDLGRALTLPAHPRRVLALAPSLTETLYAVADTATIIARTQVDDYPAAVLRKPLVNSYPLDMERLVALHPDVVFTIEGITPPDAAARLGQLGIPVYYQKYRRVADVLRGINDIGRLLGRPAQAKRLTDSLQAQLNGLAKPVPGAARPTVLALASADPIYVYGQNTLFTDEIRLAGGQNAVRDTFPQPFPALTREYVLKMNPEVLLGGRFGKLDSTFFKNNPELRRTRAYQTRRVYATTPNLLQRPSPRIVEAVRELQALLRK</sequence>